<dbReference type="InterPro" id="IPR038883">
    <property type="entry name" value="AN11006-like"/>
</dbReference>
<name>A0A6A6ABV4_9PLEO</name>
<evidence type="ECO:0000313" key="2">
    <source>
        <dbReference type="Proteomes" id="UP000799771"/>
    </source>
</evidence>
<dbReference type="OrthoDB" id="62952at2759"/>
<evidence type="ECO:0000313" key="1">
    <source>
        <dbReference type="EMBL" id="KAF2128484.1"/>
    </source>
</evidence>
<dbReference type="GeneID" id="54405487"/>
<dbReference type="EMBL" id="ML977508">
    <property type="protein sequence ID" value="KAF2128484.1"/>
    <property type="molecule type" value="Genomic_DNA"/>
</dbReference>
<sequence>MQQPYSSLNEKSPFLRLPIELRRLIYRSILPHTTTFDSNGNGAWRMQKTLPRSDRETGNDIVWYRGCTALLAVNRQVHEETADMLYGENTFVVDVTFDKIGFRYRWRTANQLTPSRMYAFLDHFSQRNLIRVKNYVVNVESVDDYTGMIKYNCGGRGLAAGIRGKVQELVDLLAVVPTLQSLEIHLIDGAISRLRFPSGRVHRVQDDANFAQSQMVLDPFRALYGVRKAQVTGVSKEYTEKLEGSITAQRGVARS</sequence>
<dbReference type="RefSeq" id="XP_033522873.1">
    <property type="nucleotide sequence ID" value="XM_033665055.1"/>
</dbReference>
<proteinExistence type="predicted"/>
<dbReference type="PANTHER" id="PTHR42085">
    <property type="entry name" value="F-BOX DOMAIN-CONTAINING PROTEIN"/>
    <property type="match status" value="1"/>
</dbReference>
<protein>
    <submittedName>
        <fullName evidence="1">Uncharacterized protein</fullName>
    </submittedName>
</protein>
<dbReference type="PANTHER" id="PTHR42085:SF7">
    <property type="entry name" value="F-BOX DOMAIN-CONTAINING PROTEIN"/>
    <property type="match status" value="1"/>
</dbReference>
<keyword evidence="2" id="KW-1185">Reference proteome</keyword>
<gene>
    <name evidence="1" type="ORF">P153DRAFT_318352</name>
</gene>
<organism evidence="1 2">
    <name type="scientific">Dothidotthia symphoricarpi CBS 119687</name>
    <dbReference type="NCBI Taxonomy" id="1392245"/>
    <lineage>
        <taxon>Eukaryota</taxon>
        <taxon>Fungi</taxon>
        <taxon>Dikarya</taxon>
        <taxon>Ascomycota</taxon>
        <taxon>Pezizomycotina</taxon>
        <taxon>Dothideomycetes</taxon>
        <taxon>Pleosporomycetidae</taxon>
        <taxon>Pleosporales</taxon>
        <taxon>Dothidotthiaceae</taxon>
        <taxon>Dothidotthia</taxon>
    </lineage>
</organism>
<dbReference type="Proteomes" id="UP000799771">
    <property type="component" value="Unassembled WGS sequence"/>
</dbReference>
<reference evidence="1" key="1">
    <citation type="journal article" date="2020" name="Stud. Mycol.">
        <title>101 Dothideomycetes genomes: a test case for predicting lifestyles and emergence of pathogens.</title>
        <authorList>
            <person name="Haridas S."/>
            <person name="Albert R."/>
            <person name="Binder M."/>
            <person name="Bloem J."/>
            <person name="Labutti K."/>
            <person name="Salamov A."/>
            <person name="Andreopoulos B."/>
            <person name="Baker S."/>
            <person name="Barry K."/>
            <person name="Bills G."/>
            <person name="Bluhm B."/>
            <person name="Cannon C."/>
            <person name="Castanera R."/>
            <person name="Culley D."/>
            <person name="Daum C."/>
            <person name="Ezra D."/>
            <person name="Gonzalez J."/>
            <person name="Henrissat B."/>
            <person name="Kuo A."/>
            <person name="Liang C."/>
            <person name="Lipzen A."/>
            <person name="Lutzoni F."/>
            <person name="Magnuson J."/>
            <person name="Mondo S."/>
            <person name="Nolan M."/>
            <person name="Ohm R."/>
            <person name="Pangilinan J."/>
            <person name="Park H.-J."/>
            <person name="Ramirez L."/>
            <person name="Alfaro M."/>
            <person name="Sun H."/>
            <person name="Tritt A."/>
            <person name="Yoshinaga Y."/>
            <person name="Zwiers L.-H."/>
            <person name="Turgeon B."/>
            <person name="Goodwin S."/>
            <person name="Spatafora J."/>
            <person name="Crous P."/>
            <person name="Grigoriev I."/>
        </authorList>
    </citation>
    <scope>NUCLEOTIDE SEQUENCE</scope>
    <source>
        <strain evidence="1">CBS 119687</strain>
    </source>
</reference>
<accession>A0A6A6ABV4</accession>
<dbReference type="AlphaFoldDB" id="A0A6A6ABV4"/>